<evidence type="ECO:0000313" key="2">
    <source>
        <dbReference type="EMBL" id="KAI5067975.1"/>
    </source>
</evidence>
<gene>
    <name evidence="2" type="ORF">GOP47_0016320</name>
</gene>
<protein>
    <submittedName>
        <fullName evidence="2">Uncharacterized protein</fullName>
    </submittedName>
</protein>
<sequence length="76" mass="8028">MLCLSYGGKLNKAHSLKAPTILSTLSRPRLPPALASSSSVSAQSELQEPASVPAPPPPYAPNIETVLSYHETSRNT</sequence>
<name>A0A9D4ZBY6_ADICA</name>
<comment type="caution">
    <text evidence="2">The sequence shown here is derived from an EMBL/GenBank/DDBJ whole genome shotgun (WGS) entry which is preliminary data.</text>
</comment>
<reference evidence="2" key="1">
    <citation type="submission" date="2021-01" db="EMBL/GenBank/DDBJ databases">
        <title>Adiantum capillus-veneris genome.</title>
        <authorList>
            <person name="Fang Y."/>
            <person name="Liao Q."/>
        </authorList>
    </citation>
    <scope>NUCLEOTIDE SEQUENCE</scope>
    <source>
        <strain evidence="2">H3</strain>
        <tissue evidence="2">Leaf</tissue>
    </source>
</reference>
<organism evidence="2 3">
    <name type="scientific">Adiantum capillus-veneris</name>
    <name type="common">Maidenhair fern</name>
    <dbReference type="NCBI Taxonomy" id="13818"/>
    <lineage>
        <taxon>Eukaryota</taxon>
        <taxon>Viridiplantae</taxon>
        <taxon>Streptophyta</taxon>
        <taxon>Embryophyta</taxon>
        <taxon>Tracheophyta</taxon>
        <taxon>Polypodiopsida</taxon>
        <taxon>Polypodiidae</taxon>
        <taxon>Polypodiales</taxon>
        <taxon>Pteridineae</taxon>
        <taxon>Pteridaceae</taxon>
        <taxon>Vittarioideae</taxon>
        <taxon>Adiantum</taxon>
    </lineage>
</organism>
<evidence type="ECO:0000256" key="1">
    <source>
        <dbReference type="SAM" id="MobiDB-lite"/>
    </source>
</evidence>
<dbReference type="Proteomes" id="UP000886520">
    <property type="component" value="Chromosome 16"/>
</dbReference>
<dbReference type="EMBL" id="JABFUD020000016">
    <property type="protein sequence ID" value="KAI5067975.1"/>
    <property type="molecule type" value="Genomic_DNA"/>
</dbReference>
<accession>A0A9D4ZBY6</accession>
<evidence type="ECO:0000313" key="3">
    <source>
        <dbReference type="Proteomes" id="UP000886520"/>
    </source>
</evidence>
<feature type="compositionally biased region" description="Low complexity" evidence="1">
    <location>
        <begin position="31"/>
        <end position="51"/>
    </location>
</feature>
<feature type="region of interest" description="Disordered" evidence="1">
    <location>
        <begin position="31"/>
        <end position="76"/>
    </location>
</feature>
<proteinExistence type="predicted"/>
<keyword evidence="3" id="KW-1185">Reference proteome</keyword>
<dbReference type="AlphaFoldDB" id="A0A9D4ZBY6"/>